<evidence type="ECO:0000313" key="2">
    <source>
        <dbReference type="EMBL" id="UJO20303.1"/>
    </source>
</evidence>
<sequence length="631" mass="69617">MSTGINIGDIKRVTQTRPPITRNLSNLTQRLRRAVRAIMEQGQAITFLQYYYFNDEKDDPLPPSVAPGVAPIVATAGPSSDLVRRNPSRTRMLPSRLRKSQTPGEEAGVAKDEDGDDFTNASSVVNEVSDPAFGTRKKKPKQYGANGLKVWNKNEIQAREKIPPIWLALVNSGCPRKEHKRMYYQDLPPEGQCCNQEFLDIDVYPEKDLESTSGIILPPQHMRRIKAPTALPNVGTRQYCAVPLLEQWLSQHAASKLPGYDNPFGNMFFDIPAQTLMEQTLIWDLANVFTQAAKASKWSLLTEAAMDAKAKEFAEWRKLNQAKFDAVGLSIQNLMTAFNSMAPQVYADWEAYKERVAAEKDARKKADALAVAATLGGDAGVGTAQASATSDTEASRRKRMMDAIARSGLTEAGRLSQQEKQSQSQPKTPAAGSSKQKTPATGSSNTGGGALPPQDPVNYVSNFDDEPSSRDQAKLWCRFLDLPPYNVGLAVYRARLKEYYAPTGKTGVSFPTQEDMNRSFANIDDTDTEDEFGGEIDLGTMDIDRPQSPLSRRREQNESPPPDEPVSKRPKAAIQAPSSDYGSTLDPATADLALSNAHRESRTRGRQPNEQYREFMSSSRGGSRAGSRSWQ</sequence>
<reference evidence="2" key="2">
    <citation type="journal article" date="2022" name="Microb. Genom.">
        <title>A chromosome-scale genome assembly of the tomato pathogen Cladosporium fulvum reveals a compartmentalized genome architecture and the presence of a dispensable chromosome.</title>
        <authorList>
            <person name="Zaccaron A.Z."/>
            <person name="Chen L.H."/>
            <person name="Samaras A."/>
            <person name="Stergiopoulos I."/>
        </authorList>
    </citation>
    <scope>NUCLEOTIDE SEQUENCE</scope>
    <source>
        <strain evidence="2">Race5_Kim</strain>
    </source>
</reference>
<feature type="compositionally biased region" description="Low complexity" evidence="1">
    <location>
        <begin position="416"/>
        <end position="425"/>
    </location>
</feature>
<dbReference type="KEGG" id="ffu:CLAFUR5_09816"/>
<feature type="region of interest" description="Disordered" evidence="1">
    <location>
        <begin position="524"/>
        <end position="631"/>
    </location>
</feature>
<name>A0A9Q8US09_PASFU</name>
<evidence type="ECO:0000256" key="1">
    <source>
        <dbReference type="SAM" id="MobiDB-lite"/>
    </source>
</evidence>
<proteinExistence type="predicted"/>
<gene>
    <name evidence="2" type="ORF">CLAFUR5_09816</name>
</gene>
<protein>
    <submittedName>
        <fullName evidence="2">Uncharacterized protein</fullName>
    </submittedName>
</protein>
<feature type="compositionally biased region" description="Polar residues" evidence="1">
    <location>
        <begin position="431"/>
        <end position="444"/>
    </location>
</feature>
<accession>A0A9Q8US09</accession>
<organism evidence="2 3">
    <name type="scientific">Passalora fulva</name>
    <name type="common">Tomato leaf mold</name>
    <name type="synonym">Cladosporium fulvum</name>
    <dbReference type="NCBI Taxonomy" id="5499"/>
    <lineage>
        <taxon>Eukaryota</taxon>
        <taxon>Fungi</taxon>
        <taxon>Dikarya</taxon>
        <taxon>Ascomycota</taxon>
        <taxon>Pezizomycotina</taxon>
        <taxon>Dothideomycetes</taxon>
        <taxon>Dothideomycetidae</taxon>
        <taxon>Mycosphaerellales</taxon>
        <taxon>Mycosphaerellaceae</taxon>
        <taxon>Fulvia</taxon>
    </lineage>
</organism>
<evidence type="ECO:0000313" key="3">
    <source>
        <dbReference type="Proteomes" id="UP000756132"/>
    </source>
</evidence>
<dbReference type="AlphaFoldDB" id="A0A9Q8US09"/>
<dbReference type="RefSeq" id="XP_047764669.1">
    <property type="nucleotide sequence ID" value="XM_047908964.1"/>
</dbReference>
<dbReference type="Proteomes" id="UP000756132">
    <property type="component" value="Chromosome 7"/>
</dbReference>
<feature type="region of interest" description="Disordered" evidence="1">
    <location>
        <begin position="410"/>
        <end position="467"/>
    </location>
</feature>
<feature type="compositionally biased region" description="Acidic residues" evidence="1">
    <location>
        <begin position="524"/>
        <end position="534"/>
    </location>
</feature>
<dbReference type="EMBL" id="CP090169">
    <property type="protein sequence ID" value="UJO20303.1"/>
    <property type="molecule type" value="Genomic_DNA"/>
</dbReference>
<feature type="compositionally biased region" description="Low complexity" evidence="1">
    <location>
        <begin position="617"/>
        <end position="631"/>
    </location>
</feature>
<reference evidence="2" key="1">
    <citation type="submission" date="2021-12" db="EMBL/GenBank/DDBJ databases">
        <authorList>
            <person name="Zaccaron A."/>
            <person name="Stergiopoulos I."/>
        </authorList>
    </citation>
    <scope>NUCLEOTIDE SEQUENCE</scope>
    <source>
        <strain evidence="2">Race5_Kim</strain>
    </source>
</reference>
<keyword evidence="3" id="KW-1185">Reference proteome</keyword>
<dbReference type="GeneID" id="71989694"/>
<feature type="region of interest" description="Disordered" evidence="1">
    <location>
        <begin position="78"/>
        <end position="117"/>
    </location>
</feature>